<gene>
    <name evidence="1" type="ORF">ACFPPA_14255</name>
</gene>
<evidence type="ECO:0000313" key="2">
    <source>
        <dbReference type="Proteomes" id="UP001596114"/>
    </source>
</evidence>
<accession>A0ABW0QVK6</accession>
<evidence type="ECO:0000313" key="1">
    <source>
        <dbReference type="EMBL" id="MFC5526899.1"/>
    </source>
</evidence>
<proteinExistence type="predicted"/>
<reference evidence="2" key="1">
    <citation type="journal article" date="2019" name="Int. J. Syst. Evol. Microbiol.">
        <title>The Global Catalogue of Microorganisms (GCM) 10K type strain sequencing project: providing services to taxonomists for standard genome sequencing and annotation.</title>
        <authorList>
            <consortium name="The Broad Institute Genomics Platform"/>
            <consortium name="The Broad Institute Genome Sequencing Center for Infectious Disease"/>
            <person name="Wu L."/>
            <person name="Ma J."/>
        </authorList>
    </citation>
    <scope>NUCLEOTIDE SEQUENCE [LARGE SCALE GENOMIC DNA]</scope>
    <source>
        <strain evidence="2">CGMCC 1.16619</strain>
    </source>
</reference>
<protein>
    <submittedName>
        <fullName evidence="1">Uncharacterized protein</fullName>
    </submittedName>
</protein>
<organism evidence="1 2">
    <name type="scientific">Rhodanobacter ginsengisoli</name>
    <dbReference type="NCBI Taxonomy" id="418646"/>
    <lineage>
        <taxon>Bacteria</taxon>
        <taxon>Pseudomonadati</taxon>
        <taxon>Pseudomonadota</taxon>
        <taxon>Gammaproteobacteria</taxon>
        <taxon>Lysobacterales</taxon>
        <taxon>Rhodanobacteraceae</taxon>
        <taxon>Rhodanobacter</taxon>
    </lineage>
</organism>
<dbReference type="RefSeq" id="WP_377321048.1">
    <property type="nucleotide sequence ID" value="NZ_JBHSNF010000003.1"/>
</dbReference>
<dbReference type="EMBL" id="JBHSNF010000003">
    <property type="protein sequence ID" value="MFC5526899.1"/>
    <property type="molecule type" value="Genomic_DNA"/>
</dbReference>
<name>A0ABW0QVK6_9GAMM</name>
<dbReference type="Proteomes" id="UP001596114">
    <property type="component" value="Unassembled WGS sequence"/>
</dbReference>
<comment type="caution">
    <text evidence="1">The sequence shown here is derived from an EMBL/GenBank/DDBJ whole genome shotgun (WGS) entry which is preliminary data.</text>
</comment>
<keyword evidence="2" id="KW-1185">Reference proteome</keyword>
<sequence length="65" mass="7032">MQTLFAHPAVWRGFALFAGTLIGKVTGDAKSDTESPDEGNLVSWCAGARSRREDELARARQVEPG</sequence>